<dbReference type="EMBL" id="JAPFAR010000042">
    <property type="protein sequence ID" value="MDI3349535.1"/>
    <property type="molecule type" value="Genomic_DNA"/>
</dbReference>
<evidence type="ECO:0000313" key="2">
    <source>
        <dbReference type="EMBL" id="MDI3349535.1"/>
    </source>
</evidence>
<dbReference type="Gene3D" id="3.40.50.1110">
    <property type="entry name" value="SGNH hydrolase"/>
    <property type="match status" value="1"/>
</dbReference>
<dbReference type="PROSITE" id="PS51257">
    <property type="entry name" value="PROKAR_LIPOPROTEIN"/>
    <property type="match status" value="1"/>
</dbReference>
<organism evidence="2 3">
    <name type="scientific">Mycoplasmopsis arginini</name>
    <name type="common">Mycoplasma arginini</name>
    <dbReference type="NCBI Taxonomy" id="2094"/>
    <lineage>
        <taxon>Bacteria</taxon>
        <taxon>Bacillati</taxon>
        <taxon>Mycoplasmatota</taxon>
        <taxon>Mycoplasmoidales</taxon>
        <taxon>Metamycoplasmataceae</taxon>
        <taxon>Mycoplasmopsis</taxon>
    </lineage>
</organism>
<sequence>MKTNKIVKKVAKISTGVALGLVIPVVSSSCNTNISRGDDEEKQKIDKSNLQKPVNGKVNYLAIGDDYTIGNNNSENAKNNNFFDKENKEVYGISYASYLANAILLLDDEKTTLNQYENYGLSYSTSEDWLYLLNPKKYLKSNTFDQTISLNNSLGFFNKDINSANLISKIKDSNLLTISLGFNDIFKKHEILATILNNYENEEEAQNYLNNYLTLLRTRILEFKENYSKIIKEIRLLNKDININLIGLTAPTLQAINLNWENKNNVFKLITTELNKKIEQVAKDNDVNFYNFANQEEIYNNAEQFSTDFFSILPSNNAYKKLAQDVFAKMSMNKSDYNALFNNKIISTHSKAIDFDKKATTIKSLVFGVVGNGIDTYKKPYPFEKNNKNRELISSENKNIFTQKMLIELKNHFNSLDNNDLKPFIENVFNIFDIKDSKIKDWFFNLFDKTLENNKKELLFNLFNQLFESDFLQNLLNRANFKISELLAKKSFQNTTLSEIRQIVNNELREKENIYQILKSVLNTNYLKLEENKGFVKENLTSLIKVIFSEELAKKIFPEKLSLIWEKASKDEAVFEKFNNLIETIVEKLLTNNVSYFENTKLDDFVNVLLKNSKNEIIDLFKVVIEWITNDEEFFEKTTNDLVTDLQNIYNIPQERIEDIKFFIQKAIINLKDFQYSYEFLDLFIETILKTPKENENLKSFEIIKAFVNGLIFNTEDANQNNRVFFALISNNPNLTDSDLEKYKNGMKYLGVGLIEVENYLKPEKIGNLLDADFRISILNFFSNVSNNPDNILNNDGKNYIKELLSLLIDDITKEKSLLNQILDKLGDYIAIYPLTNYIKKTKFEDQILASNPQVNNIEEFIKNGYQNLYKSINSKIVIDKLKLFVNDLIDYGSEYDKSSPLSFVISSLKRIKQNGTVDLLKTLLSQISSTNNAELFVDILATYLKSHLQIELSVEERNLLATYIQNLLVSVKDSDLFNYFINGFEDIAKRIDSNVITDFKKLGNFLKQELTTLLTNSTNAKYIQQLLDFISLKNVADKQGFNKFINVLAIFLRNERIVNLILEKANLKELISSLHNKINLKSLPEEIRDDVQQLINNAINLLTEKWDEKINPKIKELISNLVSNEKIKQVNNLNQLLSLLLKDNKDFIKEFTIDLIDNLLLNSDDNKNTLVEIAIYFISQKINYEKLSEEDKNAIKSIIKKGVDFVKENQLSKNIVDGLLNTLILNVENQGIDFNKYNWSNLLDSIKVSESVDVFDLINKFLTDKISKDELKTLIKVLLINTSEIIKLIDSNNSTNSEETNSGETEEGTSNQQNSNVEKVLNFVKNIINKLSAENKRELIPYVIDAIYDVKENEALKNFLINKLGLAFKQLDQNLISEIIGNQQPSNALERKIIEKSYQLLLNENNKQSFKLILESLFADEHQIELNLKNLLVKLLKNAEANNLSAFISNNISTLLADEEIIQLLSKTSIALLKKQLNITFDDNEERILLSYIKPFLQSMPNNELIIDFKDAIFNKLKQLEENATFNDLQAKFTETINEFFTFDKEKINKLFNLLIIKTNSEINGEAKLVDSLKILLKKQPIWDLVWNNFNLKTFISNTLTNINLENSGLGDSSKSALNEVIQKLKEFIEQNYDTLIKANIDLLIEKLLSDDVLENVNSFETWFEKFVTVNKEWLIEKLDEIVNAFLSHEHGNNLREKIADFLVEIFAEKLNNLTFKNTQKQDLKATFLKLINYVGGFNITKGIAKSTIETLIKNIQQYHFEFNEYDFNGLIDVIEIFNSINIEKILEFLNRLESKDLSTIILLIINNFEKIEALFKVSQSVESSEESAETTNNKNTKIIQFNEKEGIKIYIGDLFKLFKASLSILNEQDRQLIKSKIPSLVEKIRKSQKIKSFIGDKLQVLTSAILKEDNSATEFANKTKEKIVDILFVNEDTKDFLTSIINSLINLDKSALNDINTMNDLVKKLLSSNKETIKNFIKKLVQNASQDETYITNLFKFVLSILNNKLAFDTTGDEVQNISSLATRIVKNLSSKNIVTDLIEKLFEGIIDLEIFDQEGQFDTNALVQKTITALKAIDWKSLFTSKNVEDLFKAILGENLTKDQLFNEFNSLYQYLVRNIPKLNKNKENSSENEETPNPDSVISKEQKAFLKNIESTIYNVLVGLNGSLEAEESARKEAIVDIAHTIFKDQIKKINWKEIDQEVIPKNELQTIVDRFIEKSVLKDLIKDVATDFLTKPKVEAENIGEIVHKTLQKVSEKLKGNVTKVIEAIISDDELMRIVLSHIMNYLKLENTTEEDVVFLKELVVAIIQDLIKTEYYKRKIVKRTVDHVVNYSKNFTIFEPLKWLTDAINKIKSGFSFGDIKIVASFIGQNKAINGERLVKLINLLFGKSNLENSILYNNLRNLNMDPDRSKRTNMQTLLNFIKIGNISSGSSSAPSDDPDNISPDLDALKLMDEIFKILYQQYNKNSNTSNSSFKVRSKTPEWQAVYRFKVAMDFIIFEMFGRESLVSDRDVKGRKINLYSGVRSILWEIQEGTNISAIPFLSSKFSGMQSYFNNEENRRQFTNYVKSESGWGFWKSWSYFEENDYGPESITYIIISSGYNQSEMNKLTKFKYKVRENGPEYEISKKDYILLTLKEGGYGKFMKINDRQSSANWSKLNQVNKDDFY</sequence>
<proteinExistence type="predicted"/>
<evidence type="ECO:0000256" key="1">
    <source>
        <dbReference type="SAM" id="MobiDB-lite"/>
    </source>
</evidence>
<feature type="compositionally biased region" description="Low complexity" evidence="1">
    <location>
        <begin position="1294"/>
        <end position="1312"/>
    </location>
</feature>
<protein>
    <submittedName>
        <fullName evidence="2">Uncharacterized protein</fullName>
    </submittedName>
</protein>
<accession>A0AA43QWM0</accession>
<dbReference type="InterPro" id="IPR036514">
    <property type="entry name" value="SGNH_hydro_sf"/>
</dbReference>
<comment type="caution">
    <text evidence="2">The sequence shown here is derived from an EMBL/GenBank/DDBJ whole genome shotgun (WGS) entry which is preliminary data.</text>
</comment>
<dbReference type="SUPFAM" id="SSF52266">
    <property type="entry name" value="SGNH hydrolase"/>
    <property type="match status" value="1"/>
</dbReference>
<feature type="region of interest" description="Disordered" evidence="1">
    <location>
        <begin position="1294"/>
        <end position="1314"/>
    </location>
</feature>
<gene>
    <name evidence="2" type="ORF">DCBHLPFO_00170</name>
</gene>
<dbReference type="RefSeq" id="WP_282456736.1">
    <property type="nucleotide sequence ID" value="NZ_JAPFAP010000001.1"/>
</dbReference>
<evidence type="ECO:0000313" key="3">
    <source>
        <dbReference type="Proteomes" id="UP001162175"/>
    </source>
</evidence>
<dbReference type="Proteomes" id="UP001162175">
    <property type="component" value="Unassembled WGS sequence"/>
</dbReference>
<reference evidence="2" key="1">
    <citation type="submission" date="2022-11" db="EMBL/GenBank/DDBJ databases">
        <title>Draft genome of Mycoplasma arginini isolated from fly.</title>
        <authorList>
            <person name="Severgnini M."/>
            <person name="Gioia G."/>
            <person name="Cremonesi P."/>
            <person name="Moroni P."/>
            <person name="Addis M.F."/>
            <person name="Castiglioni B."/>
        </authorList>
    </citation>
    <scope>NUCLEOTIDE SEQUENCE</scope>
    <source>
        <strain evidence="2">QMP CG1-1632</strain>
    </source>
</reference>
<name>A0AA43QWM0_MYCAR</name>